<dbReference type="OrthoDB" id="10552464at2759"/>
<dbReference type="PhylomeDB" id="B4QV87"/>
<gene>
    <name evidence="2" type="primary">Dsim\GD18689</name>
    <name evidence="2" type="ORF">Dsim_GD18689</name>
</gene>
<feature type="region of interest" description="Disordered" evidence="1">
    <location>
        <begin position="166"/>
        <end position="190"/>
    </location>
</feature>
<accession>B4QV87</accession>
<proteinExistence type="predicted"/>
<dbReference type="EMBL" id="CM000364">
    <property type="protein sequence ID" value="EDX13493.1"/>
    <property type="molecule type" value="Genomic_DNA"/>
</dbReference>
<dbReference type="Proteomes" id="UP000000304">
    <property type="component" value="Chromosome 3R"/>
</dbReference>
<dbReference type="OMA" id="IPAARQC"/>
<feature type="region of interest" description="Disordered" evidence="1">
    <location>
        <begin position="202"/>
        <end position="270"/>
    </location>
</feature>
<protein>
    <submittedName>
        <fullName evidence="2">GD18689</fullName>
    </submittedName>
</protein>
<dbReference type="AlphaFoldDB" id="B4QV87"/>
<reference evidence="2 3" key="1">
    <citation type="journal article" date="2007" name="Nature">
        <title>Evolution of genes and genomes on the Drosophila phylogeny.</title>
        <authorList>
            <consortium name="Drosophila 12 Genomes Consortium"/>
            <person name="Clark A.G."/>
            <person name="Eisen M.B."/>
            <person name="Smith D.R."/>
            <person name="Bergman C.M."/>
            <person name="Oliver B."/>
            <person name="Markow T.A."/>
            <person name="Kaufman T.C."/>
            <person name="Kellis M."/>
            <person name="Gelbart W."/>
            <person name="Iyer V.N."/>
            <person name="Pollard D.A."/>
            <person name="Sackton T.B."/>
            <person name="Larracuente A.M."/>
            <person name="Singh N.D."/>
            <person name="Abad J.P."/>
            <person name="Abt D.N."/>
            <person name="Adryan B."/>
            <person name="Aguade M."/>
            <person name="Akashi H."/>
            <person name="Anderson W.W."/>
            <person name="Aquadro C.F."/>
            <person name="Ardell D.H."/>
            <person name="Arguello R."/>
            <person name="Artieri C.G."/>
            <person name="Barbash D.A."/>
            <person name="Barker D."/>
            <person name="Barsanti P."/>
            <person name="Batterham P."/>
            <person name="Batzoglou S."/>
            <person name="Begun D."/>
            <person name="Bhutkar A."/>
            <person name="Blanco E."/>
            <person name="Bosak S.A."/>
            <person name="Bradley R.K."/>
            <person name="Brand A.D."/>
            <person name="Brent M.R."/>
            <person name="Brooks A.N."/>
            <person name="Brown R.H."/>
            <person name="Butlin R.K."/>
            <person name="Caggese C."/>
            <person name="Calvi B.R."/>
            <person name="Bernardo de Carvalho A."/>
            <person name="Caspi A."/>
            <person name="Castrezana S."/>
            <person name="Celniker S.E."/>
            <person name="Chang J.L."/>
            <person name="Chapple C."/>
            <person name="Chatterji S."/>
            <person name="Chinwalla A."/>
            <person name="Civetta A."/>
            <person name="Clifton S.W."/>
            <person name="Comeron J.M."/>
            <person name="Costello J.C."/>
            <person name="Coyne J.A."/>
            <person name="Daub J."/>
            <person name="David R.G."/>
            <person name="Delcher A.L."/>
            <person name="Delehaunty K."/>
            <person name="Do C.B."/>
            <person name="Ebling H."/>
            <person name="Edwards K."/>
            <person name="Eickbush T."/>
            <person name="Evans J.D."/>
            <person name="Filipski A."/>
            <person name="Findeiss S."/>
            <person name="Freyhult E."/>
            <person name="Fulton L."/>
            <person name="Fulton R."/>
            <person name="Garcia A.C."/>
            <person name="Gardiner A."/>
            <person name="Garfield D.A."/>
            <person name="Garvin B.E."/>
            <person name="Gibson G."/>
            <person name="Gilbert D."/>
            <person name="Gnerre S."/>
            <person name="Godfrey J."/>
            <person name="Good R."/>
            <person name="Gotea V."/>
            <person name="Gravely B."/>
            <person name="Greenberg A.J."/>
            <person name="Griffiths-Jones S."/>
            <person name="Gross S."/>
            <person name="Guigo R."/>
            <person name="Gustafson E.A."/>
            <person name="Haerty W."/>
            <person name="Hahn M.W."/>
            <person name="Halligan D.L."/>
            <person name="Halpern A.L."/>
            <person name="Halter G.M."/>
            <person name="Han M.V."/>
            <person name="Heger A."/>
            <person name="Hillier L."/>
            <person name="Hinrichs A.S."/>
            <person name="Holmes I."/>
            <person name="Hoskins R.A."/>
            <person name="Hubisz M.J."/>
            <person name="Hultmark D."/>
            <person name="Huntley M.A."/>
            <person name="Jaffe D.B."/>
            <person name="Jagadeeshan S."/>
            <person name="Jeck W.R."/>
            <person name="Johnson J."/>
            <person name="Jones C.D."/>
            <person name="Jordan W.C."/>
            <person name="Karpen G.H."/>
            <person name="Kataoka E."/>
            <person name="Keightley P.D."/>
            <person name="Kheradpour P."/>
            <person name="Kirkness E.F."/>
            <person name="Koerich L.B."/>
            <person name="Kristiansen K."/>
            <person name="Kudrna D."/>
            <person name="Kulathinal R.J."/>
            <person name="Kumar S."/>
            <person name="Kwok R."/>
            <person name="Lander E."/>
            <person name="Langley C.H."/>
            <person name="Lapoint R."/>
            <person name="Lazzaro B.P."/>
            <person name="Lee S.J."/>
            <person name="Levesque L."/>
            <person name="Li R."/>
            <person name="Lin C.F."/>
            <person name="Lin M.F."/>
            <person name="Lindblad-Toh K."/>
            <person name="Llopart A."/>
            <person name="Long M."/>
            <person name="Low L."/>
            <person name="Lozovsky E."/>
            <person name="Lu J."/>
            <person name="Luo M."/>
            <person name="Machado C.A."/>
            <person name="Makalowski W."/>
            <person name="Marzo M."/>
            <person name="Matsuda M."/>
            <person name="Matzkin L."/>
            <person name="McAllister B."/>
            <person name="McBride C.S."/>
            <person name="McKernan B."/>
            <person name="McKernan K."/>
            <person name="Mendez-Lago M."/>
            <person name="Minx P."/>
            <person name="Mollenhauer M.U."/>
            <person name="Montooth K."/>
            <person name="Mount S.M."/>
            <person name="Mu X."/>
            <person name="Myers E."/>
            <person name="Negre B."/>
            <person name="Newfeld S."/>
            <person name="Nielsen R."/>
            <person name="Noor M.A."/>
            <person name="O'Grady P."/>
            <person name="Pachter L."/>
            <person name="Papaceit M."/>
            <person name="Parisi M.J."/>
            <person name="Parisi M."/>
            <person name="Parts L."/>
            <person name="Pedersen J.S."/>
            <person name="Pesole G."/>
            <person name="Phillippy A.M."/>
            <person name="Ponting C.P."/>
            <person name="Pop M."/>
            <person name="Porcelli D."/>
            <person name="Powell J.R."/>
            <person name="Prohaska S."/>
            <person name="Pruitt K."/>
            <person name="Puig M."/>
            <person name="Quesneville H."/>
            <person name="Ram K.R."/>
            <person name="Rand D."/>
            <person name="Rasmussen M.D."/>
            <person name="Reed L.K."/>
            <person name="Reenan R."/>
            <person name="Reily A."/>
            <person name="Remington K.A."/>
            <person name="Rieger T.T."/>
            <person name="Ritchie M.G."/>
            <person name="Robin C."/>
            <person name="Rogers Y.H."/>
            <person name="Rohde C."/>
            <person name="Rozas J."/>
            <person name="Rubenfield M.J."/>
            <person name="Ruiz A."/>
            <person name="Russo S."/>
            <person name="Salzberg S.L."/>
            <person name="Sanchez-Gracia A."/>
            <person name="Saranga D.J."/>
            <person name="Sato H."/>
            <person name="Schaeffer S.W."/>
            <person name="Schatz M.C."/>
            <person name="Schlenke T."/>
            <person name="Schwartz R."/>
            <person name="Segarra C."/>
            <person name="Singh R.S."/>
            <person name="Sirot L."/>
            <person name="Sirota M."/>
            <person name="Sisneros N.B."/>
            <person name="Smith C.D."/>
            <person name="Smith T.F."/>
            <person name="Spieth J."/>
            <person name="Stage D.E."/>
            <person name="Stark A."/>
            <person name="Stephan W."/>
            <person name="Strausberg R.L."/>
            <person name="Strempel S."/>
            <person name="Sturgill D."/>
            <person name="Sutton G."/>
            <person name="Sutton G.G."/>
            <person name="Tao W."/>
            <person name="Teichmann S."/>
            <person name="Tobari Y.N."/>
            <person name="Tomimura Y."/>
            <person name="Tsolas J.M."/>
            <person name="Valente V.L."/>
            <person name="Venter E."/>
            <person name="Venter J.C."/>
            <person name="Vicario S."/>
            <person name="Vieira F.G."/>
            <person name="Vilella A.J."/>
            <person name="Villasante A."/>
            <person name="Walenz B."/>
            <person name="Wang J."/>
            <person name="Wasserman M."/>
            <person name="Watts T."/>
            <person name="Wilson D."/>
            <person name="Wilson R.K."/>
            <person name="Wing R.A."/>
            <person name="Wolfner M.F."/>
            <person name="Wong A."/>
            <person name="Wong G.K."/>
            <person name="Wu C.I."/>
            <person name="Wu G."/>
            <person name="Yamamoto D."/>
            <person name="Yang H.P."/>
            <person name="Yang S.P."/>
            <person name="Yorke J.A."/>
            <person name="Yoshida K."/>
            <person name="Zdobnov E."/>
            <person name="Zhang P."/>
            <person name="Zhang Y."/>
            <person name="Zimin A.V."/>
            <person name="Baldwin J."/>
            <person name="Abdouelleil A."/>
            <person name="Abdulkadir J."/>
            <person name="Abebe A."/>
            <person name="Abera B."/>
            <person name="Abreu J."/>
            <person name="Acer S.C."/>
            <person name="Aftuck L."/>
            <person name="Alexander A."/>
            <person name="An P."/>
            <person name="Anderson E."/>
            <person name="Anderson S."/>
            <person name="Arachi H."/>
            <person name="Azer M."/>
            <person name="Bachantsang P."/>
            <person name="Barry A."/>
            <person name="Bayul T."/>
            <person name="Berlin A."/>
            <person name="Bessette D."/>
            <person name="Bloom T."/>
            <person name="Blye J."/>
            <person name="Boguslavskiy L."/>
            <person name="Bonnet C."/>
            <person name="Boukhgalter B."/>
            <person name="Bourzgui I."/>
            <person name="Brown A."/>
            <person name="Cahill P."/>
            <person name="Channer S."/>
            <person name="Cheshatsang Y."/>
            <person name="Chuda L."/>
            <person name="Citroen M."/>
            <person name="Collymore A."/>
            <person name="Cooke P."/>
            <person name="Costello M."/>
            <person name="D'Aco K."/>
            <person name="Daza R."/>
            <person name="De Haan G."/>
            <person name="DeGray S."/>
            <person name="DeMaso C."/>
            <person name="Dhargay N."/>
            <person name="Dooley K."/>
            <person name="Dooley E."/>
            <person name="Doricent M."/>
            <person name="Dorje P."/>
            <person name="Dorjee K."/>
            <person name="Dupes A."/>
            <person name="Elong R."/>
            <person name="Falk J."/>
            <person name="Farina A."/>
            <person name="Faro S."/>
            <person name="Ferguson D."/>
            <person name="Fisher S."/>
            <person name="Foley C.D."/>
            <person name="Franke A."/>
            <person name="Friedrich D."/>
            <person name="Gadbois L."/>
            <person name="Gearin G."/>
            <person name="Gearin C.R."/>
            <person name="Giannoukos G."/>
            <person name="Goode T."/>
            <person name="Graham J."/>
            <person name="Grandbois E."/>
            <person name="Grewal S."/>
            <person name="Gyaltsen K."/>
            <person name="Hafez N."/>
            <person name="Hagos B."/>
            <person name="Hall J."/>
            <person name="Henson C."/>
            <person name="Hollinger A."/>
            <person name="Honan T."/>
            <person name="Huard M.D."/>
            <person name="Hughes L."/>
            <person name="Hurhula B."/>
            <person name="Husby M.E."/>
            <person name="Kamat A."/>
            <person name="Kanga B."/>
            <person name="Kashin S."/>
            <person name="Khazanovich D."/>
            <person name="Kisner P."/>
            <person name="Lance K."/>
            <person name="Lara M."/>
            <person name="Lee W."/>
            <person name="Lennon N."/>
            <person name="Letendre F."/>
            <person name="LeVine R."/>
            <person name="Lipovsky A."/>
            <person name="Liu X."/>
            <person name="Liu J."/>
            <person name="Liu S."/>
            <person name="Lokyitsang T."/>
            <person name="Lokyitsang Y."/>
            <person name="Lubonja R."/>
            <person name="Lui A."/>
            <person name="MacDonald P."/>
            <person name="Magnisalis V."/>
            <person name="Maru K."/>
            <person name="Matthews C."/>
            <person name="McCusker W."/>
            <person name="McDonough S."/>
            <person name="Mehta T."/>
            <person name="Meldrim J."/>
            <person name="Meneus L."/>
            <person name="Mihai O."/>
            <person name="Mihalev A."/>
            <person name="Mihova T."/>
            <person name="Mittelman R."/>
            <person name="Mlenga V."/>
            <person name="Montmayeur A."/>
            <person name="Mulrain L."/>
            <person name="Navidi A."/>
            <person name="Naylor J."/>
            <person name="Negash T."/>
            <person name="Nguyen T."/>
            <person name="Nguyen N."/>
            <person name="Nicol R."/>
            <person name="Norbu C."/>
            <person name="Norbu N."/>
            <person name="Novod N."/>
            <person name="O'Neill B."/>
            <person name="Osman S."/>
            <person name="Markiewicz E."/>
            <person name="Oyono O.L."/>
            <person name="Patti C."/>
            <person name="Phunkhang P."/>
            <person name="Pierre F."/>
            <person name="Priest M."/>
            <person name="Raghuraman S."/>
            <person name="Rege F."/>
            <person name="Reyes R."/>
            <person name="Rise C."/>
            <person name="Rogov P."/>
            <person name="Ross K."/>
            <person name="Ryan E."/>
            <person name="Settipalli S."/>
            <person name="Shea T."/>
            <person name="Sherpa N."/>
            <person name="Shi L."/>
            <person name="Shih D."/>
            <person name="Sparrow T."/>
            <person name="Spaulding J."/>
            <person name="Stalker J."/>
            <person name="Stange-Thomann N."/>
            <person name="Stavropoulos S."/>
            <person name="Stone C."/>
            <person name="Strader C."/>
            <person name="Tesfaye S."/>
            <person name="Thomson T."/>
            <person name="Thoulutsang Y."/>
            <person name="Thoulutsang D."/>
            <person name="Topham K."/>
            <person name="Topping I."/>
            <person name="Tsamla T."/>
            <person name="Vassiliev H."/>
            <person name="Vo A."/>
            <person name="Wangchuk T."/>
            <person name="Wangdi T."/>
            <person name="Weiand M."/>
            <person name="Wilkinson J."/>
            <person name="Wilson A."/>
            <person name="Yadav S."/>
            <person name="Young G."/>
            <person name="Yu Q."/>
            <person name="Zembek L."/>
            <person name="Zhong D."/>
            <person name="Zimmer A."/>
            <person name="Zwirko Z."/>
            <person name="Jaffe D.B."/>
            <person name="Alvarez P."/>
            <person name="Brockman W."/>
            <person name="Butler J."/>
            <person name="Chin C."/>
            <person name="Gnerre S."/>
            <person name="Grabherr M."/>
            <person name="Kleber M."/>
            <person name="Mauceli E."/>
            <person name="MacCallum I."/>
        </authorList>
    </citation>
    <scope>NUCLEOTIDE SEQUENCE [LARGE SCALE GENOMIC DNA]</scope>
    <source>
        <strain evidence="3">white501</strain>
    </source>
</reference>
<dbReference type="HOGENOM" id="CLU_1195945_0_0_1"/>
<feature type="region of interest" description="Disordered" evidence="1">
    <location>
        <begin position="91"/>
        <end position="154"/>
    </location>
</feature>
<organism evidence="2 3">
    <name type="scientific">Drosophila simulans</name>
    <name type="common">Fruit fly</name>
    <dbReference type="NCBI Taxonomy" id="7240"/>
    <lineage>
        <taxon>Eukaryota</taxon>
        <taxon>Metazoa</taxon>
        <taxon>Ecdysozoa</taxon>
        <taxon>Arthropoda</taxon>
        <taxon>Hexapoda</taxon>
        <taxon>Insecta</taxon>
        <taxon>Pterygota</taxon>
        <taxon>Neoptera</taxon>
        <taxon>Endopterygota</taxon>
        <taxon>Diptera</taxon>
        <taxon>Brachycera</taxon>
        <taxon>Muscomorpha</taxon>
        <taxon>Ephydroidea</taxon>
        <taxon>Drosophilidae</taxon>
        <taxon>Drosophila</taxon>
        <taxon>Sophophora</taxon>
    </lineage>
</organism>
<keyword evidence="3" id="KW-1185">Reference proteome</keyword>
<feature type="compositionally biased region" description="Basic and acidic residues" evidence="1">
    <location>
        <begin position="131"/>
        <end position="143"/>
    </location>
</feature>
<feature type="compositionally biased region" description="Basic and acidic residues" evidence="1">
    <location>
        <begin position="260"/>
        <end position="270"/>
    </location>
</feature>
<evidence type="ECO:0000313" key="2">
    <source>
        <dbReference type="EMBL" id="EDX13493.1"/>
    </source>
</evidence>
<name>B4QV87_DROSI</name>
<feature type="compositionally biased region" description="Basic and acidic residues" evidence="1">
    <location>
        <begin position="101"/>
        <end position="117"/>
    </location>
</feature>
<dbReference type="STRING" id="7240.B4QV87"/>
<feature type="compositionally biased region" description="Polar residues" evidence="1">
    <location>
        <begin position="225"/>
        <end position="244"/>
    </location>
</feature>
<evidence type="ECO:0000313" key="3">
    <source>
        <dbReference type="Proteomes" id="UP000000304"/>
    </source>
</evidence>
<sequence length="270" mass="29135">MVVTRSAARMKQNQLVTLSDQNIVAESSRTKEPPAPKENIKKIPAARQCGNVAANLLEEQASNEINEEGSSAPKKNIKKIPAARQCGNVAANLLEAQESNENEKTGTKKKDKKEQLDSKLSSTVQSPKSARSKESPRSKETPAPKKNVKKTPAALQCVDAAANILAEQSSNEMNEEGPSAPKKNVKKVPAARQCVKVAANLLEAQESNENEKTGTKKKVEKLPSSKMSSTSPEAATKDNANPNMKPSLKKSTKKQKSQKAGKDKIENEAK</sequence>
<evidence type="ECO:0000256" key="1">
    <source>
        <dbReference type="SAM" id="MobiDB-lite"/>
    </source>
</evidence>
<feature type="compositionally biased region" description="Basic residues" evidence="1">
    <location>
        <begin position="247"/>
        <end position="259"/>
    </location>
</feature>